<organism evidence="1 2">
    <name type="scientific">Solitalea canadensis (strain ATCC 29591 / DSM 3403 / JCM 21819 / LMG 8368 / NBRC 15130 / NCIMB 12057 / USAM 9D)</name>
    <name type="common">Flexibacter canadensis</name>
    <dbReference type="NCBI Taxonomy" id="929556"/>
    <lineage>
        <taxon>Bacteria</taxon>
        <taxon>Pseudomonadati</taxon>
        <taxon>Bacteroidota</taxon>
        <taxon>Sphingobacteriia</taxon>
        <taxon>Sphingobacteriales</taxon>
        <taxon>Sphingobacteriaceae</taxon>
        <taxon>Solitalea</taxon>
    </lineage>
</organism>
<dbReference type="Proteomes" id="UP000007590">
    <property type="component" value="Chromosome"/>
</dbReference>
<evidence type="ECO:0000313" key="2">
    <source>
        <dbReference type="Proteomes" id="UP000007590"/>
    </source>
</evidence>
<dbReference type="Gene3D" id="3.40.50.12370">
    <property type="match status" value="1"/>
</dbReference>
<dbReference type="eggNOG" id="COG0589">
    <property type="taxonomic scope" value="Bacteria"/>
</dbReference>
<name>H8KQD9_SOLCM</name>
<evidence type="ECO:0000313" key="1">
    <source>
        <dbReference type="EMBL" id="AFD06555.1"/>
    </source>
</evidence>
<evidence type="ECO:0008006" key="3">
    <source>
        <dbReference type="Google" id="ProtNLM"/>
    </source>
</evidence>
<dbReference type="AlphaFoldDB" id="H8KQD9"/>
<sequence length="279" mass="31875">MKKIIAAFDCLRFSESTLEYSIFLSKQESAHLVGVFLDDFTRRGYNVYETVVKKGTPIEKLKELDEADQVTKQLSIEKLEKACQHSGINHSVHHDYNFSIRDLLHESVFADIMIINFNETFSNKTEPLPTHFITDLLSDVQCPVLLVPNKFKPIEKLVLLYDGKPSSVYAIKMLSYLLPSLKSLDTKVITVKSRKESLHIPDGRLVKEFMKRHFPDANYTVLTGLPETEIVLNLESDEEITLVTCGAYRRNPVSMFFNQSMADVLMSEIKAPLFIAHNK</sequence>
<dbReference type="HOGENOM" id="CLU_086636_0_0_10"/>
<gene>
    <name evidence="1" type="ordered locus">Solca_1477</name>
</gene>
<reference evidence="1" key="1">
    <citation type="submission" date="2012-02" db="EMBL/GenBank/DDBJ databases">
        <title>The complete genome of Solitalea canadensis DSM 3403.</title>
        <authorList>
            <consortium name="US DOE Joint Genome Institute (JGI-PGF)"/>
            <person name="Lucas S."/>
            <person name="Copeland A."/>
            <person name="Lapidus A."/>
            <person name="Glavina del Rio T."/>
            <person name="Dalin E."/>
            <person name="Tice H."/>
            <person name="Bruce D."/>
            <person name="Goodwin L."/>
            <person name="Pitluck S."/>
            <person name="Peters L."/>
            <person name="Ovchinnikova G."/>
            <person name="Lu M."/>
            <person name="Kyrpides N."/>
            <person name="Mavromatis K."/>
            <person name="Ivanova N."/>
            <person name="Brettin T."/>
            <person name="Detter J.C."/>
            <person name="Han C."/>
            <person name="Larimer F."/>
            <person name="Land M."/>
            <person name="Hauser L."/>
            <person name="Markowitz V."/>
            <person name="Cheng J.-F."/>
            <person name="Hugenholtz P."/>
            <person name="Woyke T."/>
            <person name="Wu D."/>
            <person name="Spring S."/>
            <person name="Schroeder M."/>
            <person name="Kopitz M."/>
            <person name="Brambilla E."/>
            <person name="Klenk H.-P."/>
            <person name="Eisen J.A."/>
        </authorList>
    </citation>
    <scope>NUCLEOTIDE SEQUENCE</scope>
    <source>
        <strain evidence="1">DSM 3403</strain>
    </source>
</reference>
<accession>H8KQD9</accession>
<dbReference type="SUPFAM" id="SSF52402">
    <property type="entry name" value="Adenine nucleotide alpha hydrolases-like"/>
    <property type="match status" value="1"/>
</dbReference>
<protein>
    <recommendedName>
        <fullName evidence="3">Universal stress protein UspA-like protein</fullName>
    </recommendedName>
</protein>
<keyword evidence="2" id="KW-1185">Reference proteome</keyword>
<dbReference type="RefSeq" id="WP_014679782.1">
    <property type="nucleotide sequence ID" value="NC_017770.1"/>
</dbReference>
<dbReference type="STRING" id="929556.Solca_1477"/>
<dbReference type="OrthoDB" id="641005at2"/>
<dbReference type="EMBL" id="CP003349">
    <property type="protein sequence ID" value="AFD06555.1"/>
    <property type="molecule type" value="Genomic_DNA"/>
</dbReference>
<proteinExistence type="predicted"/>
<dbReference type="KEGG" id="scn:Solca_1477"/>